<dbReference type="SUPFAM" id="SSF47175">
    <property type="entry name" value="Cytochromes"/>
    <property type="match status" value="1"/>
</dbReference>
<dbReference type="EMBL" id="FNND01000007">
    <property type="protein sequence ID" value="SDX03823.1"/>
    <property type="molecule type" value="Genomic_DNA"/>
</dbReference>
<dbReference type="InterPro" id="IPR010980">
    <property type="entry name" value="Cyt_c/b562"/>
</dbReference>
<dbReference type="GO" id="GO:0020037">
    <property type="term" value="F:heme binding"/>
    <property type="evidence" value="ECO:0007669"/>
    <property type="project" value="InterPro"/>
</dbReference>
<dbReference type="GO" id="GO:0005506">
    <property type="term" value="F:iron ion binding"/>
    <property type="evidence" value="ECO:0007669"/>
    <property type="project" value="InterPro"/>
</dbReference>
<dbReference type="GeneID" id="85017080"/>
<proteinExistence type="predicted"/>
<dbReference type="OrthoDB" id="1150802at2"/>
<dbReference type="RefSeq" id="WP_016421065.1">
    <property type="nucleotide sequence ID" value="NZ_CP171122.1"/>
</dbReference>
<keyword evidence="2" id="KW-1185">Reference proteome</keyword>
<accession>A0A1H2YF43</accession>
<evidence type="ECO:0008006" key="3">
    <source>
        <dbReference type="Google" id="ProtNLM"/>
    </source>
</evidence>
<dbReference type="AlphaFoldDB" id="A0A1H2YF43"/>
<reference evidence="1 2" key="1">
    <citation type="submission" date="2016-10" db="EMBL/GenBank/DDBJ databases">
        <authorList>
            <person name="Varghese N."/>
            <person name="Submissions S."/>
        </authorList>
    </citation>
    <scope>NUCLEOTIDE SEQUENCE [LARGE SCALE GENOMIC DNA]</scope>
    <source>
        <strain evidence="1 2">DSM 11449</strain>
    </source>
</reference>
<evidence type="ECO:0000313" key="2">
    <source>
        <dbReference type="Proteomes" id="UP000182771"/>
    </source>
</evidence>
<gene>
    <name evidence="1" type="ORF">SAMN05444420_10723</name>
</gene>
<name>A0A1H2YF43_9FLAO</name>
<comment type="caution">
    <text evidence="1">The sequence shown here is derived from an EMBL/GenBank/DDBJ whole genome shotgun (WGS) entry which is preliminary data.</text>
</comment>
<dbReference type="Gene3D" id="1.20.120.10">
    <property type="entry name" value="Cytochrome c/b562"/>
    <property type="match status" value="1"/>
</dbReference>
<dbReference type="Proteomes" id="UP000182771">
    <property type="component" value="Unassembled WGS sequence"/>
</dbReference>
<dbReference type="GO" id="GO:0022900">
    <property type="term" value="P:electron transport chain"/>
    <property type="evidence" value="ECO:0007669"/>
    <property type="project" value="InterPro"/>
</dbReference>
<dbReference type="GO" id="GO:0009055">
    <property type="term" value="F:electron transfer activity"/>
    <property type="evidence" value="ECO:0007669"/>
    <property type="project" value="InterPro"/>
</dbReference>
<evidence type="ECO:0000313" key="1">
    <source>
        <dbReference type="EMBL" id="SDX03823.1"/>
    </source>
</evidence>
<protein>
    <recommendedName>
        <fullName evidence="3">Cytochrome C</fullName>
    </recommendedName>
</protein>
<organism evidence="1 2">
    <name type="scientific">Capnocytophaga granulosa</name>
    <dbReference type="NCBI Taxonomy" id="45242"/>
    <lineage>
        <taxon>Bacteria</taxon>
        <taxon>Pseudomonadati</taxon>
        <taxon>Bacteroidota</taxon>
        <taxon>Flavobacteriia</taxon>
        <taxon>Flavobacteriales</taxon>
        <taxon>Flavobacteriaceae</taxon>
        <taxon>Capnocytophaga</taxon>
    </lineage>
</organism>
<sequence>MIKKILFISLLVISVGVNVVLIRKMFVGNTEVLPNDTRVSIIVSQSNRDFVMQEMRTFVEALQQINVGIAQNDPALIAKVARASGGSVAGHAPAGLLASIPAEFKTIGFDTHGKFDQIAESAEKNFDPKHTAAQVTELLGNCVACHKMYRMDVK</sequence>